<evidence type="ECO:0000313" key="2">
    <source>
        <dbReference type="EMBL" id="GAA2729657.1"/>
    </source>
</evidence>
<name>A0ABN3UD26_9ACTN</name>
<organism evidence="2 3">
    <name type="scientific">Actinocorallia aurantiaca</name>
    <dbReference type="NCBI Taxonomy" id="46204"/>
    <lineage>
        <taxon>Bacteria</taxon>
        <taxon>Bacillati</taxon>
        <taxon>Actinomycetota</taxon>
        <taxon>Actinomycetes</taxon>
        <taxon>Streptosporangiales</taxon>
        <taxon>Thermomonosporaceae</taxon>
        <taxon>Actinocorallia</taxon>
    </lineage>
</organism>
<sequence>MAAKPNKHPSSVSRDTTRGRSAPDENFPYGFKPARFAAGTGPPEPGVRPLRAGPSPAGPDLLVWLGNFLQSGWS</sequence>
<keyword evidence="3" id="KW-1185">Reference proteome</keyword>
<reference evidence="2 3" key="1">
    <citation type="journal article" date="2019" name="Int. J. Syst. Evol. Microbiol.">
        <title>The Global Catalogue of Microorganisms (GCM) 10K type strain sequencing project: providing services to taxonomists for standard genome sequencing and annotation.</title>
        <authorList>
            <consortium name="The Broad Institute Genomics Platform"/>
            <consortium name="The Broad Institute Genome Sequencing Center for Infectious Disease"/>
            <person name="Wu L."/>
            <person name="Ma J."/>
        </authorList>
    </citation>
    <scope>NUCLEOTIDE SEQUENCE [LARGE SCALE GENOMIC DNA]</scope>
    <source>
        <strain evidence="2 3">JCM 8201</strain>
    </source>
</reference>
<evidence type="ECO:0000313" key="3">
    <source>
        <dbReference type="Proteomes" id="UP001501842"/>
    </source>
</evidence>
<dbReference type="EMBL" id="BAAATZ010000016">
    <property type="protein sequence ID" value="GAA2729657.1"/>
    <property type="molecule type" value="Genomic_DNA"/>
</dbReference>
<dbReference type="Proteomes" id="UP001501842">
    <property type="component" value="Unassembled WGS sequence"/>
</dbReference>
<protein>
    <submittedName>
        <fullName evidence="2">Uncharacterized protein</fullName>
    </submittedName>
</protein>
<accession>A0ABN3UD26</accession>
<feature type="region of interest" description="Disordered" evidence="1">
    <location>
        <begin position="1"/>
        <end position="56"/>
    </location>
</feature>
<proteinExistence type="predicted"/>
<comment type="caution">
    <text evidence="2">The sequence shown here is derived from an EMBL/GenBank/DDBJ whole genome shotgun (WGS) entry which is preliminary data.</text>
</comment>
<evidence type="ECO:0000256" key="1">
    <source>
        <dbReference type="SAM" id="MobiDB-lite"/>
    </source>
</evidence>
<gene>
    <name evidence="2" type="ORF">GCM10010439_40620</name>
</gene>